<keyword evidence="4" id="KW-1185">Reference proteome</keyword>
<evidence type="ECO:0000313" key="3">
    <source>
        <dbReference type="Proteomes" id="UP000572016"/>
    </source>
</evidence>
<dbReference type="Pfam" id="PF09234">
    <property type="entry name" value="DUF1963"/>
    <property type="match status" value="1"/>
</dbReference>
<evidence type="ECO:0000313" key="1">
    <source>
        <dbReference type="EMBL" id="MBC2328826.1"/>
    </source>
</evidence>
<gene>
    <name evidence="1" type="ORF">HCX62_02045</name>
    <name evidence="2" type="ORF">QJV39_05145</name>
</gene>
<dbReference type="EMBL" id="JAATOD010000001">
    <property type="protein sequence ID" value="MBC2328826.1"/>
    <property type="molecule type" value="Genomic_DNA"/>
</dbReference>
<reference evidence="2 4" key="2">
    <citation type="submission" date="2023-05" db="EMBL/GenBank/DDBJ databases">
        <title>A Combination of Whole Genome Sequencing and Metagenomics Reveals Diversity of Listeria spp. in Soil Collected from the Nantahala National Forest.</title>
        <authorList>
            <person name="Wang J."/>
            <person name="Schamp C.N."/>
            <person name="Hudson L.K."/>
            <person name="Chaggar H.K."/>
            <person name="Bryan D.W."/>
            <person name="Radosevich M."/>
            <person name="Denes T.G."/>
        </authorList>
    </citation>
    <scope>NUCLEOTIDE SEQUENCE [LARGE SCALE GENOMIC DNA]</scope>
    <source>
        <strain evidence="2 4">UTK S2-0009</strain>
    </source>
</reference>
<comment type="caution">
    <text evidence="1">The sequence shown here is derived from an EMBL/GenBank/DDBJ whole genome shotgun (WGS) entry which is preliminary data.</text>
</comment>
<dbReference type="AlphaFoldDB" id="A0A7X1DM69"/>
<proteinExistence type="predicted"/>
<dbReference type="InterPro" id="IPR015315">
    <property type="entry name" value="DUF1963"/>
</dbReference>
<dbReference type="EMBL" id="JASBAG010000001">
    <property type="protein sequence ID" value="MDT0096093.1"/>
    <property type="molecule type" value="Genomic_DNA"/>
</dbReference>
<evidence type="ECO:0000313" key="4">
    <source>
        <dbReference type="Proteomes" id="UP001267344"/>
    </source>
</evidence>
<evidence type="ECO:0000313" key="2">
    <source>
        <dbReference type="EMBL" id="MDT0096093.1"/>
    </source>
</evidence>
<organism evidence="1 3">
    <name type="scientific">Listeria swaminathanii</name>
    <dbReference type="NCBI Taxonomy" id="2713501"/>
    <lineage>
        <taxon>Bacteria</taxon>
        <taxon>Bacillati</taxon>
        <taxon>Bacillota</taxon>
        <taxon>Bacilli</taxon>
        <taxon>Bacillales</taxon>
        <taxon>Listeriaceae</taxon>
        <taxon>Listeria</taxon>
    </lineage>
</organism>
<protein>
    <submittedName>
        <fullName evidence="1">DUF1963 domain-containing protein</fullName>
    </submittedName>
</protein>
<sequence>MSKGIDFKSIDNSMNIPRIGGESLLPNDIGWPVNPNGENLTFIMNLPTNFLNETHQFNYPEDKTISVFTTYNKGYFLDLIGYHGDEDELEGIKDGFTKVIMHSVGTLRNESEFLIPAKEIILGEEVVELDYFRGSLIGENPVFLQNEQLALGNYRFCLQIYEGDFPEEFGTIFNLGDSVGYLYLNEEVSEDIGLFFTQCT</sequence>
<accession>A0A7X1DM69</accession>
<reference evidence="1 3" key="1">
    <citation type="submission" date="2020-03" db="EMBL/GenBank/DDBJ databases">
        <title>Soil Listeria distribution.</title>
        <authorList>
            <person name="Liao J."/>
            <person name="Wiedmann M."/>
        </authorList>
    </citation>
    <scope>NUCLEOTIDE SEQUENCE [LARGE SCALE GENOMIC DNA]</scope>
    <source>
        <strain evidence="1 3">FSL L7-0020</strain>
    </source>
</reference>
<dbReference type="Proteomes" id="UP000572016">
    <property type="component" value="Unassembled WGS sequence"/>
</dbReference>
<dbReference type="Proteomes" id="UP001267344">
    <property type="component" value="Unassembled WGS sequence"/>
</dbReference>
<name>A0A7X1DM69_9LIST</name>
<dbReference type="RefSeq" id="WP_185636844.1">
    <property type="nucleotide sequence ID" value="NZ_CP156021.1"/>
</dbReference>
<dbReference type="GeneID" id="93238551"/>